<gene>
    <name evidence="6" type="ORF">WMSIL1_LOCUS15080</name>
</gene>
<feature type="region of interest" description="Disordered" evidence="4">
    <location>
        <begin position="131"/>
        <end position="254"/>
    </location>
</feature>
<dbReference type="GO" id="GO:0003723">
    <property type="term" value="F:RNA binding"/>
    <property type="evidence" value="ECO:0007669"/>
    <property type="project" value="UniProtKB-UniRule"/>
</dbReference>
<evidence type="ECO:0000256" key="1">
    <source>
        <dbReference type="ARBA" id="ARBA00022737"/>
    </source>
</evidence>
<proteinExistence type="predicted"/>
<protein>
    <recommendedName>
        <fullName evidence="5">RRM domain-containing protein</fullName>
    </recommendedName>
</protein>
<evidence type="ECO:0000256" key="3">
    <source>
        <dbReference type="PROSITE-ProRule" id="PRU00176"/>
    </source>
</evidence>
<feature type="compositionally biased region" description="Basic residues" evidence="4">
    <location>
        <begin position="238"/>
        <end position="247"/>
    </location>
</feature>
<dbReference type="SMART" id="SM00360">
    <property type="entry name" value="RRM"/>
    <property type="match status" value="2"/>
</dbReference>
<evidence type="ECO:0000313" key="6">
    <source>
        <dbReference type="EMBL" id="VUZ57713.1"/>
    </source>
</evidence>
<keyword evidence="7" id="KW-1185">Reference proteome</keyword>
<feature type="compositionally biased region" description="Polar residues" evidence="4">
    <location>
        <begin position="131"/>
        <end position="151"/>
    </location>
</feature>
<evidence type="ECO:0000313" key="7">
    <source>
        <dbReference type="Proteomes" id="UP000321570"/>
    </source>
</evidence>
<keyword evidence="1" id="KW-0677">Repeat</keyword>
<sequence>MKYSKSEEGSVGIKIRRRQNDQPSELLTNGCHESETPMDHDGSLKSDHHKQTADTLSISDSIVKRSHSLEFQNENYYRSNDKSLLQMDKTNNIESLSAMVISQSTTAASSPKRHHPSSPVNNCAIDEIATDSTVNQRKTSTYSPHFTSLENGDQEKPMNNDFDMTTATPVCDDNSSNGNGKPSSPSLRPSDANILTPNSIASSNKVSSPGMPSNRNGSLLPRPGVSSSNPSNSSRSKIASRSKKHSSRTNLYIRGLPKSMSENDLVSLVPDASAIRSVKLVVNNDGEGYGFIDFISNEAALVAMQHIKLQNSSQYVNFAYESEKDPLNVYVTNIPESWNSDNVETLKQIFAPYGKITSALVMTRRSTNTCTGTGFVRYLTSEEAQRAIDGIRKAKITLPGAKRPLELKLADRQRAREHKSESIGSENSALPLFQQFIREDAQQQLTQVLKNQQHHKQMMDDIFNTASVSDRSMFDQAKLANYVNSGASLMSPSPVDITPKSSEEISATAPSQLTTPAVMPVSPAVAAAAALASPLYQFPCFPFIQQDPTTAPHGNPQAAAAYLHPQLAAAAQKTNPATAATPLDLHSLAAVYQMAGLGVLNYGTTAPAQSFDMILPLVNGQLNGHPIEAANLYPFGLNQSVWPKACFYG</sequence>
<dbReference type="InterPro" id="IPR000504">
    <property type="entry name" value="RRM_dom"/>
</dbReference>
<evidence type="ECO:0000256" key="2">
    <source>
        <dbReference type="ARBA" id="ARBA00022884"/>
    </source>
</evidence>
<dbReference type="Pfam" id="PF00076">
    <property type="entry name" value="RRM_1"/>
    <property type="match status" value="2"/>
</dbReference>
<evidence type="ECO:0000259" key="5">
    <source>
        <dbReference type="PROSITE" id="PS50102"/>
    </source>
</evidence>
<name>A0A564ZF76_HYMDI</name>
<organism evidence="6 7">
    <name type="scientific">Hymenolepis diminuta</name>
    <name type="common">Rat tapeworm</name>
    <dbReference type="NCBI Taxonomy" id="6216"/>
    <lineage>
        <taxon>Eukaryota</taxon>
        <taxon>Metazoa</taxon>
        <taxon>Spiralia</taxon>
        <taxon>Lophotrochozoa</taxon>
        <taxon>Platyhelminthes</taxon>
        <taxon>Cestoda</taxon>
        <taxon>Eucestoda</taxon>
        <taxon>Cyclophyllidea</taxon>
        <taxon>Hymenolepididae</taxon>
        <taxon>Hymenolepis</taxon>
    </lineage>
</organism>
<dbReference type="Proteomes" id="UP000321570">
    <property type="component" value="Unassembled WGS sequence"/>
</dbReference>
<feature type="compositionally biased region" description="Polar residues" evidence="4">
    <location>
        <begin position="193"/>
        <end position="217"/>
    </location>
</feature>
<dbReference type="EMBL" id="CABIJS010000719">
    <property type="protein sequence ID" value="VUZ57713.1"/>
    <property type="molecule type" value="Genomic_DNA"/>
</dbReference>
<feature type="compositionally biased region" description="Low complexity" evidence="4">
    <location>
        <begin position="226"/>
        <end position="237"/>
    </location>
</feature>
<dbReference type="SUPFAM" id="SSF54928">
    <property type="entry name" value="RNA-binding domain, RBD"/>
    <property type="match status" value="1"/>
</dbReference>
<feature type="compositionally biased region" description="Low complexity" evidence="4">
    <location>
        <begin position="174"/>
        <end position="186"/>
    </location>
</feature>
<feature type="domain" description="RRM" evidence="5">
    <location>
        <begin position="249"/>
        <end position="323"/>
    </location>
</feature>
<dbReference type="Gene3D" id="3.30.70.330">
    <property type="match status" value="2"/>
</dbReference>
<dbReference type="InterPro" id="IPR012677">
    <property type="entry name" value="Nucleotide-bd_a/b_plait_sf"/>
</dbReference>
<feature type="region of interest" description="Disordered" evidence="4">
    <location>
        <begin position="1"/>
        <end position="53"/>
    </location>
</feature>
<reference evidence="6 7" key="1">
    <citation type="submission" date="2019-07" db="EMBL/GenBank/DDBJ databases">
        <authorList>
            <person name="Jastrzebski P J."/>
            <person name="Paukszto L."/>
            <person name="Jastrzebski P J."/>
        </authorList>
    </citation>
    <scope>NUCLEOTIDE SEQUENCE [LARGE SCALE GENOMIC DNA]</scope>
    <source>
        <strain evidence="6 7">WMS-il1</strain>
    </source>
</reference>
<dbReference type="InterPro" id="IPR035979">
    <property type="entry name" value="RBD_domain_sf"/>
</dbReference>
<dbReference type="AlphaFoldDB" id="A0A564ZF76"/>
<feature type="domain" description="RRM" evidence="5">
    <location>
        <begin position="327"/>
        <end position="412"/>
    </location>
</feature>
<evidence type="ECO:0000256" key="4">
    <source>
        <dbReference type="SAM" id="MobiDB-lite"/>
    </source>
</evidence>
<accession>A0A564ZF76</accession>
<dbReference type="PANTHER" id="PTHR24012">
    <property type="entry name" value="RNA BINDING PROTEIN"/>
    <property type="match status" value="1"/>
</dbReference>
<feature type="compositionally biased region" description="Basic and acidic residues" evidence="4">
    <location>
        <begin position="32"/>
        <end position="52"/>
    </location>
</feature>
<keyword evidence="2 3" id="KW-0694">RNA-binding</keyword>
<dbReference type="PROSITE" id="PS50102">
    <property type="entry name" value="RRM"/>
    <property type="match status" value="2"/>
</dbReference>